<evidence type="ECO:0000256" key="5">
    <source>
        <dbReference type="ARBA" id="ARBA00023295"/>
    </source>
</evidence>
<comment type="catalytic activity">
    <reaction evidence="6">
        <text>an N(4)-(oligosaccharide-(1-&gt;3)-[oligosaccharide-(1-&gt;6)]-beta-D-Man-(1-&gt;4)-beta-D-GlcNAc-(1-&gt;4)-alpha-D-GlcNAc)-L-asparaginyl-[protein] + H2O = an oligosaccharide-(1-&gt;3)-[oligosaccharide-(1-&gt;6)]-beta-D-Man-(1-&gt;4)-D-GlcNAc + N(4)-(N-acetyl-beta-D-glucosaminyl)-L-asparaginyl-[protein]</text>
        <dbReference type="Rhea" id="RHEA:73067"/>
        <dbReference type="Rhea" id="RHEA-COMP:12603"/>
        <dbReference type="Rhea" id="RHEA-COMP:18176"/>
        <dbReference type="ChEBI" id="CHEBI:15377"/>
        <dbReference type="ChEBI" id="CHEBI:132248"/>
        <dbReference type="ChEBI" id="CHEBI:192714"/>
        <dbReference type="ChEBI" id="CHEBI:192715"/>
        <dbReference type="EC" id="3.2.1.96"/>
    </reaction>
</comment>
<dbReference type="SUPFAM" id="SSF51445">
    <property type="entry name" value="(Trans)glycosidases"/>
    <property type="match status" value="1"/>
</dbReference>
<dbReference type="GO" id="GO:0033925">
    <property type="term" value="F:mannosyl-glycoprotein endo-beta-N-acetylglucosaminidase activity"/>
    <property type="evidence" value="ECO:0007669"/>
    <property type="project" value="UniProtKB-EC"/>
</dbReference>
<evidence type="ECO:0000256" key="3">
    <source>
        <dbReference type="ARBA" id="ARBA00022729"/>
    </source>
</evidence>
<dbReference type="STRING" id="430522.BFS30_00065"/>
<dbReference type="RefSeq" id="WP_083361624.1">
    <property type="nucleotide sequence ID" value="NZ_FNGY01000001.1"/>
</dbReference>
<evidence type="ECO:0000256" key="4">
    <source>
        <dbReference type="ARBA" id="ARBA00022801"/>
    </source>
</evidence>
<proteinExistence type="inferred from homology"/>
<dbReference type="Proteomes" id="UP000183200">
    <property type="component" value="Unassembled WGS sequence"/>
</dbReference>
<evidence type="ECO:0000313" key="10">
    <source>
        <dbReference type="Proteomes" id="UP000183200"/>
    </source>
</evidence>
<evidence type="ECO:0000256" key="6">
    <source>
        <dbReference type="ARBA" id="ARBA00034414"/>
    </source>
</evidence>
<gene>
    <name evidence="9" type="ORF">SAMN05421820_10187</name>
</gene>
<dbReference type="Gene3D" id="3.20.20.80">
    <property type="entry name" value="Glycosidases"/>
    <property type="match status" value="1"/>
</dbReference>
<evidence type="ECO:0000313" key="9">
    <source>
        <dbReference type="EMBL" id="SDL29886.1"/>
    </source>
</evidence>
<evidence type="ECO:0000259" key="8">
    <source>
        <dbReference type="PROSITE" id="PS51910"/>
    </source>
</evidence>
<dbReference type="InterPro" id="IPR017853">
    <property type="entry name" value="GH"/>
</dbReference>
<feature type="signal peptide" evidence="7">
    <location>
        <begin position="1"/>
        <end position="19"/>
    </location>
</feature>
<sequence>MKNLKICLIGLALMGFATACKKNPPVTGTEVATTGSLIDYKNSKHQLSVGYYRTWRDSVTETGNKTSMRRLPDSLDMVMVFPDYTPPENAYWNVLKTNYVPYLHTKGTKVIITIGDLNSATTTGGQDSTGYAAWAKTINDKWVTEYNLDGIDIDVESNPTGTTLTKKVAAVKALSKYFGPRSGTGKKFIYDTNQNPTTFFTSIYKLIDYTFLQAYGRSTSNLTSTFNLYAPYITPDKFLPGFSFYEENGANWGDVLYPDPNLQSRCYNYARWQPTQGTKGGVFSYAIDRDIPSKTDQIIAADYAVTKRLIKIMNP</sequence>
<dbReference type="PROSITE" id="PS51910">
    <property type="entry name" value="GH18_2"/>
    <property type="match status" value="1"/>
</dbReference>
<dbReference type="PROSITE" id="PS51257">
    <property type="entry name" value="PROKAR_LIPOPROTEIN"/>
    <property type="match status" value="1"/>
</dbReference>
<dbReference type="InterPro" id="IPR001223">
    <property type="entry name" value="Glyco_hydro18_cat"/>
</dbReference>
<dbReference type="AlphaFoldDB" id="A0A1G9IXX9"/>
<dbReference type="InterPro" id="IPR057016">
    <property type="entry name" value="EndoS_F2-like_TIM-barrel"/>
</dbReference>
<reference evidence="10" key="1">
    <citation type="submission" date="2016-10" db="EMBL/GenBank/DDBJ databases">
        <authorList>
            <person name="Varghese N."/>
            <person name="Submissions S."/>
        </authorList>
    </citation>
    <scope>NUCLEOTIDE SEQUENCE [LARGE SCALE GENOMIC DNA]</scope>
    <source>
        <strain evidence="10">DSM 19110</strain>
    </source>
</reference>
<dbReference type="EMBL" id="FNGY01000001">
    <property type="protein sequence ID" value="SDL29886.1"/>
    <property type="molecule type" value="Genomic_DNA"/>
</dbReference>
<evidence type="ECO:0000256" key="7">
    <source>
        <dbReference type="SAM" id="SignalP"/>
    </source>
</evidence>
<accession>A0A1G9IXX9</accession>
<organism evidence="9 10">
    <name type="scientific">Pedobacter steynii</name>
    <dbReference type="NCBI Taxonomy" id="430522"/>
    <lineage>
        <taxon>Bacteria</taxon>
        <taxon>Pseudomonadati</taxon>
        <taxon>Bacteroidota</taxon>
        <taxon>Sphingobacteriia</taxon>
        <taxon>Sphingobacteriales</taxon>
        <taxon>Sphingobacteriaceae</taxon>
        <taxon>Pedobacter</taxon>
    </lineage>
</organism>
<feature type="domain" description="GH18" evidence="8">
    <location>
        <begin position="46"/>
        <end position="305"/>
    </location>
</feature>
<dbReference type="GO" id="GO:0005975">
    <property type="term" value="P:carbohydrate metabolic process"/>
    <property type="evidence" value="ECO:0007669"/>
    <property type="project" value="InterPro"/>
</dbReference>
<feature type="chain" id="PRO_5010367325" description="mannosyl-glycoprotein endo-beta-N-acetylglucosaminidase" evidence="7">
    <location>
        <begin position="20"/>
        <end position="315"/>
    </location>
</feature>
<keyword evidence="5" id="KW-0326">Glycosidase</keyword>
<dbReference type="InterPro" id="IPR001579">
    <property type="entry name" value="Glyco_hydro_18_chit_AS"/>
</dbReference>
<evidence type="ECO:0000256" key="2">
    <source>
        <dbReference type="ARBA" id="ARBA00012566"/>
    </source>
</evidence>
<protein>
    <recommendedName>
        <fullName evidence="2">mannosyl-glycoprotein endo-beta-N-acetylglucosaminidase</fullName>
        <ecNumber evidence="2">3.2.1.96</ecNumber>
    </recommendedName>
</protein>
<dbReference type="Pfam" id="PF23916">
    <property type="entry name" value="TIM-barrel_EndoS"/>
    <property type="match status" value="1"/>
</dbReference>
<dbReference type="OrthoDB" id="7183084at2"/>
<name>A0A1G9IXX9_9SPHI</name>
<comment type="similarity">
    <text evidence="1">Belongs to the glycosyl hydrolase 18 family.</text>
</comment>
<dbReference type="CDD" id="cd06542">
    <property type="entry name" value="GH18_EndoS-like"/>
    <property type="match status" value="1"/>
</dbReference>
<keyword evidence="10" id="KW-1185">Reference proteome</keyword>
<keyword evidence="3 7" id="KW-0732">Signal</keyword>
<dbReference type="PROSITE" id="PS01095">
    <property type="entry name" value="GH18_1"/>
    <property type="match status" value="1"/>
</dbReference>
<evidence type="ECO:0000256" key="1">
    <source>
        <dbReference type="ARBA" id="ARBA00009336"/>
    </source>
</evidence>
<dbReference type="EC" id="3.2.1.96" evidence="2"/>
<keyword evidence="4 9" id="KW-0378">Hydrolase</keyword>